<dbReference type="EMBL" id="JANIGO010000003">
    <property type="protein sequence ID" value="MCQ8896645.1"/>
    <property type="molecule type" value="Genomic_DNA"/>
</dbReference>
<keyword evidence="2" id="KW-1185">Reference proteome</keyword>
<dbReference type="Proteomes" id="UP001204142">
    <property type="component" value="Unassembled WGS sequence"/>
</dbReference>
<evidence type="ECO:0000313" key="1">
    <source>
        <dbReference type="EMBL" id="MCQ8896645.1"/>
    </source>
</evidence>
<reference evidence="1 2" key="1">
    <citation type="submission" date="2022-07" db="EMBL/GenBank/DDBJ databases">
        <authorList>
            <person name="Xamxidin M."/>
            <person name="Wu M."/>
        </authorList>
    </citation>
    <scope>NUCLEOTIDE SEQUENCE [LARGE SCALE GENOMIC DNA]</scope>
    <source>
        <strain evidence="1 2">NBRC 111650</strain>
    </source>
</reference>
<evidence type="ECO:0000313" key="2">
    <source>
        <dbReference type="Proteomes" id="UP001204142"/>
    </source>
</evidence>
<dbReference type="InterPro" id="IPR015001">
    <property type="entry name" value="DUF1850"/>
</dbReference>
<proteinExistence type="predicted"/>
<accession>A0ABT1WGP1</accession>
<organism evidence="1 2">
    <name type="scientific">Limnobacter humi</name>
    <dbReference type="NCBI Taxonomy" id="1778671"/>
    <lineage>
        <taxon>Bacteria</taxon>
        <taxon>Pseudomonadati</taxon>
        <taxon>Pseudomonadota</taxon>
        <taxon>Betaproteobacteria</taxon>
        <taxon>Burkholderiales</taxon>
        <taxon>Burkholderiaceae</taxon>
        <taxon>Limnobacter</taxon>
    </lineage>
</organism>
<name>A0ABT1WGP1_9BURK</name>
<protein>
    <submittedName>
        <fullName evidence="1">DUF1850 domain-containing protein</fullName>
    </submittedName>
</protein>
<sequence length="153" mass="16409">MSVCALAGVVLVACVQSTDFTLTWTHSVERVEWQEDWRVDGDTLIQTQARVKGSGAGMDPAPGAQLLNGWYVWVPQPALHLQEIRLANSGATVSAWTLCDLPDRAHCVSLGTALGDPPQEPELSAQRSEGFVLRVVSEPELPAEKPGGALPKP</sequence>
<comment type="caution">
    <text evidence="1">The sequence shown here is derived from an EMBL/GenBank/DDBJ whole genome shotgun (WGS) entry which is preliminary data.</text>
</comment>
<dbReference type="Pfam" id="PF08905">
    <property type="entry name" value="DUF1850"/>
    <property type="match status" value="1"/>
</dbReference>
<gene>
    <name evidence="1" type="ORF">NQT62_09395</name>
</gene>
<dbReference type="RefSeq" id="WP_256764462.1">
    <property type="nucleotide sequence ID" value="NZ_JANIGO010000003.1"/>
</dbReference>